<dbReference type="PANTHER" id="PTHR43133:SF46">
    <property type="entry name" value="RNA POLYMERASE SIGMA-70 FACTOR ECF SUBFAMILY"/>
    <property type="match status" value="1"/>
</dbReference>
<dbReference type="SUPFAM" id="SSF88946">
    <property type="entry name" value="Sigma2 domain of RNA polymerase sigma factors"/>
    <property type="match status" value="1"/>
</dbReference>
<dbReference type="InterPro" id="IPR007627">
    <property type="entry name" value="RNA_pol_sigma70_r2"/>
</dbReference>
<dbReference type="InterPro" id="IPR039425">
    <property type="entry name" value="RNA_pol_sigma-70-like"/>
</dbReference>
<comment type="similarity">
    <text evidence="1">Belongs to the sigma-70 factor family. ECF subfamily.</text>
</comment>
<dbReference type="Pfam" id="PF08281">
    <property type="entry name" value="Sigma70_r4_2"/>
    <property type="match status" value="1"/>
</dbReference>
<feature type="domain" description="RNA polymerase sigma factor 70 region 4 type 2" evidence="6">
    <location>
        <begin position="123"/>
        <end position="173"/>
    </location>
</feature>
<evidence type="ECO:0000256" key="3">
    <source>
        <dbReference type="ARBA" id="ARBA00023082"/>
    </source>
</evidence>
<dbReference type="GO" id="GO:0006352">
    <property type="term" value="P:DNA-templated transcription initiation"/>
    <property type="evidence" value="ECO:0007669"/>
    <property type="project" value="InterPro"/>
</dbReference>
<keyword evidence="8" id="KW-1185">Reference proteome</keyword>
<evidence type="ECO:0000256" key="2">
    <source>
        <dbReference type="ARBA" id="ARBA00023015"/>
    </source>
</evidence>
<dbReference type="InterPro" id="IPR014327">
    <property type="entry name" value="RNA_pol_sigma70_bacteroid"/>
</dbReference>
<dbReference type="Proteomes" id="UP000590442">
    <property type="component" value="Unassembled WGS sequence"/>
</dbReference>
<evidence type="ECO:0000256" key="4">
    <source>
        <dbReference type="ARBA" id="ARBA00023163"/>
    </source>
</evidence>
<evidence type="ECO:0000313" key="8">
    <source>
        <dbReference type="Proteomes" id="UP000590442"/>
    </source>
</evidence>
<dbReference type="GO" id="GO:0003677">
    <property type="term" value="F:DNA binding"/>
    <property type="evidence" value="ECO:0007669"/>
    <property type="project" value="InterPro"/>
</dbReference>
<dbReference type="Gene3D" id="1.10.10.10">
    <property type="entry name" value="Winged helix-like DNA-binding domain superfamily/Winged helix DNA-binding domain"/>
    <property type="match status" value="1"/>
</dbReference>
<dbReference type="AlphaFoldDB" id="A0A846QZI8"/>
<feature type="domain" description="RNA polymerase sigma-70 region 2" evidence="5">
    <location>
        <begin position="33"/>
        <end position="92"/>
    </location>
</feature>
<sequence>MEFRETNAVENLALQIKNSNEKAFNTLFELLWRPMLTYASSLLMDDTLAKDMVQDVWMDFWQRRKEIEIQNTKAYLYKAIRYRCYNHLRDSKLNKIQLEVANSICITSEVEQNDDVVELYTRINNVIASLPQRCQEIFKLSRINNINNREIANQLNISQRSVENQISFALRKLRKDIATVKVLFSFF</sequence>
<dbReference type="InterPro" id="IPR013325">
    <property type="entry name" value="RNA_pol_sigma_r2"/>
</dbReference>
<dbReference type="InterPro" id="IPR014284">
    <property type="entry name" value="RNA_pol_sigma-70_dom"/>
</dbReference>
<dbReference type="InterPro" id="IPR013249">
    <property type="entry name" value="RNA_pol_sigma70_r4_t2"/>
</dbReference>
<reference evidence="7 8" key="1">
    <citation type="submission" date="2020-03" db="EMBL/GenBank/DDBJ databases">
        <title>Genomic Encyclopedia of Type Strains, Phase IV (KMG-IV): sequencing the most valuable type-strain genomes for metagenomic binning, comparative biology and taxonomic classification.</title>
        <authorList>
            <person name="Goeker M."/>
        </authorList>
    </citation>
    <scope>NUCLEOTIDE SEQUENCE [LARGE SCALE GENOMIC DNA]</scope>
    <source>
        <strain evidence="7 8">DSM 29762</strain>
    </source>
</reference>
<evidence type="ECO:0000313" key="7">
    <source>
        <dbReference type="EMBL" id="NJB71075.1"/>
    </source>
</evidence>
<dbReference type="RefSeq" id="WP_167962492.1">
    <property type="nucleotide sequence ID" value="NZ_JAATJJ010000001.1"/>
</dbReference>
<dbReference type="GO" id="GO:0016987">
    <property type="term" value="F:sigma factor activity"/>
    <property type="evidence" value="ECO:0007669"/>
    <property type="project" value="UniProtKB-KW"/>
</dbReference>
<keyword evidence="2" id="KW-0805">Transcription regulation</keyword>
<evidence type="ECO:0000259" key="5">
    <source>
        <dbReference type="Pfam" id="PF04542"/>
    </source>
</evidence>
<keyword evidence="3" id="KW-0731">Sigma factor</keyword>
<dbReference type="InterPro" id="IPR036388">
    <property type="entry name" value="WH-like_DNA-bd_sf"/>
</dbReference>
<dbReference type="SUPFAM" id="SSF88659">
    <property type="entry name" value="Sigma3 and sigma4 domains of RNA polymerase sigma factors"/>
    <property type="match status" value="1"/>
</dbReference>
<accession>A0A846QZI8</accession>
<gene>
    <name evidence="7" type="ORF">GGR42_001537</name>
</gene>
<dbReference type="InterPro" id="IPR013324">
    <property type="entry name" value="RNA_pol_sigma_r3/r4-like"/>
</dbReference>
<evidence type="ECO:0000256" key="1">
    <source>
        <dbReference type="ARBA" id="ARBA00010641"/>
    </source>
</evidence>
<protein>
    <submittedName>
        <fullName evidence="7">RNA polymerase sigma-70 factor (ECF subfamily)</fullName>
    </submittedName>
</protein>
<dbReference type="EMBL" id="JAATJJ010000001">
    <property type="protein sequence ID" value="NJB71075.1"/>
    <property type="molecule type" value="Genomic_DNA"/>
</dbReference>
<keyword evidence="4" id="KW-0804">Transcription</keyword>
<dbReference type="Gene3D" id="1.10.1740.10">
    <property type="match status" value="1"/>
</dbReference>
<dbReference type="Pfam" id="PF04542">
    <property type="entry name" value="Sigma70_r2"/>
    <property type="match status" value="1"/>
</dbReference>
<dbReference type="NCBIfam" id="TIGR02937">
    <property type="entry name" value="sigma70-ECF"/>
    <property type="match status" value="1"/>
</dbReference>
<dbReference type="PANTHER" id="PTHR43133">
    <property type="entry name" value="RNA POLYMERASE ECF-TYPE SIGMA FACTO"/>
    <property type="match status" value="1"/>
</dbReference>
<dbReference type="NCBIfam" id="TIGR02985">
    <property type="entry name" value="Sig70_bacteroi1"/>
    <property type="match status" value="1"/>
</dbReference>
<name>A0A846QZI8_9FLAO</name>
<evidence type="ECO:0000259" key="6">
    <source>
        <dbReference type="Pfam" id="PF08281"/>
    </source>
</evidence>
<proteinExistence type="inferred from homology"/>
<organism evidence="7 8">
    <name type="scientific">Saonia flava</name>
    <dbReference type="NCBI Taxonomy" id="523696"/>
    <lineage>
        <taxon>Bacteria</taxon>
        <taxon>Pseudomonadati</taxon>
        <taxon>Bacteroidota</taxon>
        <taxon>Flavobacteriia</taxon>
        <taxon>Flavobacteriales</taxon>
        <taxon>Flavobacteriaceae</taxon>
        <taxon>Saonia</taxon>
    </lineage>
</organism>
<comment type="caution">
    <text evidence="7">The sequence shown here is derived from an EMBL/GenBank/DDBJ whole genome shotgun (WGS) entry which is preliminary data.</text>
</comment>